<dbReference type="PANTHER" id="PTHR48081">
    <property type="entry name" value="AB HYDROLASE SUPERFAMILY PROTEIN C4A8.06C"/>
    <property type="match status" value="1"/>
</dbReference>
<gene>
    <name evidence="3" type="ORF">LTR91_011777</name>
</gene>
<dbReference type="InterPro" id="IPR050300">
    <property type="entry name" value="GDXG_lipolytic_enzyme"/>
</dbReference>
<dbReference type="InterPro" id="IPR029058">
    <property type="entry name" value="AB_hydrolase_fold"/>
</dbReference>
<dbReference type="Proteomes" id="UP001175353">
    <property type="component" value="Unassembled WGS sequence"/>
</dbReference>
<keyword evidence="1" id="KW-0378">Hydrolase</keyword>
<dbReference type="GO" id="GO:0016787">
    <property type="term" value="F:hydrolase activity"/>
    <property type="evidence" value="ECO:0007669"/>
    <property type="project" value="UniProtKB-KW"/>
</dbReference>
<name>A0AAN6KH35_9PEZI</name>
<reference evidence="3" key="1">
    <citation type="submission" date="2023-06" db="EMBL/GenBank/DDBJ databases">
        <title>Black Yeasts Isolated from many extreme environments.</title>
        <authorList>
            <person name="Coleine C."/>
            <person name="Stajich J.E."/>
            <person name="Selbmann L."/>
        </authorList>
    </citation>
    <scope>NUCLEOTIDE SEQUENCE</scope>
    <source>
        <strain evidence="3">CCFEE 5200</strain>
    </source>
</reference>
<dbReference type="Pfam" id="PF07859">
    <property type="entry name" value="Abhydrolase_3"/>
    <property type="match status" value="1"/>
</dbReference>
<proteinExistence type="predicted"/>
<evidence type="ECO:0000256" key="1">
    <source>
        <dbReference type="ARBA" id="ARBA00022801"/>
    </source>
</evidence>
<evidence type="ECO:0000313" key="4">
    <source>
        <dbReference type="Proteomes" id="UP001175353"/>
    </source>
</evidence>
<accession>A0AAN6KH35</accession>
<evidence type="ECO:0000259" key="2">
    <source>
        <dbReference type="Pfam" id="PF07859"/>
    </source>
</evidence>
<protein>
    <recommendedName>
        <fullName evidence="2">Alpha/beta hydrolase fold-3 domain-containing protein</fullName>
    </recommendedName>
</protein>
<organism evidence="3 4">
    <name type="scientific">Friedmanniomyces endolithicus</name>
    <dbReference type="NCBI Taxonomy" id="329885"/>
    <lineage>
        <taxon>Eukaryota</taxon>
        <taxon>Fungi</taxon>
        <taxon>Dikarya</taxon>
        <taxon>Ascomycota</taxon>
        <taxon>Pezizomycotina</taxon>
        <taxon>Dothideomycetes</taxon>
        <taxon>Dothideomycetidae</taxon>
        <taxon>Mycosphaerellales</taxon>
        <taxon>Teratosphaeriaceae</taxon>
        <taxon>Friedmanniomyces</taxon>
    </lineage>
</organism>
<sequence length="404" mass="44706">MLRWTPRSATRRDWGILLLHGRRRYASTLSSLETVKVPCHSNGFITLDIHRPPKPPSGQAIASAVLIYLPPGRVPRIESQPATVFAQLREQGLPFPIVQLNYRLSPSQPFPTPVHDVLRGYDWIKEHLPPKRAITLTGRPQRNGRLAVCGELLGGGLAAMLALTECRNGQRGIVAAALSNPMVDWVDLDEDFARIKTTAGAPVASGGTANALAAGLQALRSKLFRKPEHYFDPFASPILFLRSAGGAIPPAPPDVPTDDMEHLTQLNREEFRYVSEPAQEEAKPLRKTSKRYPSPLLGLRLPAFHIHAGKSSSLLSGQAEEFVRRLRQAHVRQAGEQDFGRKVLDEDEIDDMSESEKSEIAQREVEARKKAQLSVSQDLGLWDSSAEGRARVAEMARWVSDALR</sequence>
<dbReference type="Gene3D" id="3.40.50.1820">
    <property type="entry name" value="alpha/beta hydrolase"/>
    <property type="match status" value="1"/>
</dbReference>
<dbReference type="AlphaFoldDB" id="A0AAN6KH35"/>
<comment type="caution">
    <text evidence="3">The sequence shown here is derived from an EMBL/GenBank/DDBJ whole genome shotgun (WGS) entry which is preliminary data.</text>
</comment>
<dbReference type="EMBL" id="JAUJLE010000109">
    <property type="protein sequence ID" value="KAK0981916.1"/>
    <property type="molecule type" value="Genomic_DNA"/>
</dbReference>
<dbReference type="InterPro" id="IPR013094">
    <property type="entry name" value="AB_hydrolase_3"/>
</dbReference>
<feature type="domain" description="Alpha/beta hydrolase fold-3" evidence="2">
    <location>
        <begin position="93"/>
        <end position="238"/>
    </location>
</feature>
<evidence type="ECO:0000313" key="3">
    <source>
        <dbReference type="EMBL" id="KAK0981916.1"/>
    </source>
</evidence>
<keyword evidence="4" id="KW-1185">Reference proteome</keyword>
<dbReference type="SUPFAM" id="SSF53474">
    <property type="entry name" value="alpha/beta-Hydrolases"/>
    <property type="match status" value="1"/>
</dbReference>